<evidence type="ECO:0000256" key="5">
    <source>
        <dbReference type="ARBA" id="ARBA00008276"/>
    </source>
</evidence>
<comment type="catalytic activity">
    <reaction evidence="18">
        <text>(6S)-5,6,7,8-tetrahydrofolyl-(gamma-L-Glu)(n) + L-glutamate + ATP = (6S)-5,6,7,8-tetrahydrofolyl-(gamma-L-Glu)(n+1) + ADP + phosphate + H(+)</text>
        <dbReference type="Rhea" id="RHEA:10580"/>
        <dbReference type="Rhea" id="RHEA-COMP:14738"/>
        <dbReference type="Rhea" id="RHEA-COMP:14740"/>
        <dbReference type="ChEBI" id="CHEBI:15378"/>
        <dbReference type="ChEBI" id="CHEBI:29985"/>
        <dbReference type="ChEBI" id="CHEBI:30616"/>
        <dbReference type="ChEBI" id="CHEBI:43474"/>
        <dbReference type="ChEBI" id="CHEBI:141005"/>
        <dbReference type="ChEBI" id="CHEBI:456216"/>
        <dbReference type="EC" id="6.3.2.17"/>
    </reaction>
</comment>
<dbReference type="PaxDb" id="667014-Thein_1041"/>
<keyword evidence="11 22" id="KW-0547">Nucleotide-binding</keyword>
<comment type="cofactor">
    <cofactor evidence="1">
        <name>Mg(2+)</name>
        <dbReference type="ChEBI" id="CHEBI:18420"/>
    </cofactor>
</comment>
<feature type="domain" description="Mur ligase C-terminal" evidence="23">
    <location>
        <begin position="286"/>
        <end position="404"/>
    </location>
</feature>
<dbReference type="FunCoup" id="F8ADM8">
    <property type="interactions" value="481"/>
</dbReference>
<dbReference type="Pfam" id="PF02875">
    <property type="entry name" value="Mur_ligase_C"/>
    <property type="match status" value="1"/>
</dbReference>
<dbReference type="GO" id="GO:0004326">
    <property type="term" value="F:tetrahydrofolylpolyglutamate synthase activity"/>
    <property type="evidence" value="ECO:0007669"/>
    <property type="project" value="UniProtKB-EC"/>
</dbReference>
<dbReference type="eggNOG" id="COG0285">
    <property type="taxonomic scope" value="Bacteria"/>
</dbReference>
<evidence type="ECO:0000256" key="21">
    <source>
        <dbReference type="ARBA" id="ARBA00049161"/>
    </source>
</evidence>
<dbReference type="PANTHER" id="PTHR11136:SF0">
    <property type="entry name" value="DIHYDROFOLATE SYNTHETASE-RELATED"/>
    <property type="match status" value="1"/>
</dbReference>
<dbReference type="PIRSF" id="PIRSF001563">
    <property type="entry name" value="Folylpolyglu_synth"/>
    <property type="match status" value="1"/>
</dbReference>
<feature type="domain" description="Mur ligase central" evidence="24">
    <location>
        <begin position="44"/>
        <end position="258"/>
    </location>
</feature>
<dbReference type="EC" id="6.3.2.17" evidence="7"/>
<dbReference type="InterPro" id="IPR018109">
    <property type="entry name" value="Folylpolyglutamate_synth_CS"/>
</dbReference>
<dbReference type="STRING" id="667014.Thein_1041"/>
<evidence type="ECO:0000256" key="10">
    <source>
        <dbReference type="ARBA" id="ARBA00022723"/>
    </source>
</evidence>
<dbReference type="InterPro" id="IPR004101">
    <property type="entry name" value="Mur_ligase_C"/>
</dbReference>
<evidence type="ECO:0000256" key="2">
    <source>
        <dbReference type="ARBA" id="ARBA00002714"/>
    </source>
</evidence>
<dbReference type="PANTHER" id="PTHR11136">
    <property type="entry name" value="FOLYLPOLYGLUTAMATE SYNTHASE-RELATED"/>
    <property type="match status" value="1"/>
</dbReference>
<dbReference type="GO" id="GO:0046656">
    <property type="term" value="P:folic acid biosynthetic process"/>
    <property type="evidence" value="ECO:0007669"/>
    <property type="project" value="UniProtKB-KW"/>
</dbReference>
<dbReference type="EMBL" id="CP002683">
    <property type="protein sequence ID" value="AEH44912.1"/>
    <property type="molecule type" value="Genomic_DNA"/>
</dbReference>
<dbReference type="EC" id="6.3.2.12" evidence="6"/>
<keyword evidence="14" id="KW-0289">Folate biosynthesis</keyword>
<dbReference type="Gene3D" id="3.40.1190.10">
    <property type="entry name" value="Mur-like, catalytic domain"/>
    <property type="match status" value="1"/>
</dbReference>
<keyword evidence="13" id="KW-0460">Magnesium</keyword>
<dbReference type="Gene3D" id="3.90.190.20">
    <property type="entry name" value="Mur ligase, C-terminal domain"/>
    <property type="match status" value="1"/>
</dbReference>
<dbReference type="AlphaFoldDB" id="F8ADM8"/>
<dbReference type="PROSITE" id="PS01012">
    <property type="entry name" value="FOLYLPOLYGLU_SYNT_2"/>
    <property type="match status" value="1"/>
</dbReference>
<dbReference type="InterPro" id="IPR036565">
    <property type="entry name" value="Mur-like_cat_sf"/>
</dbReference>
<dbReference type="FunFam" id="3.40.1190.10:FF:000011">
    <property type="entry name" value="Folylpolyglutamate synthase/dihydrofolate synthase"/>
    <property type="match status" value="1"/>
</dbReference>
<evidence type="ECO:0000256" key="18">
    <source>
        <dbReference type="ARBA" id="ARBA00047493"/>
    </source>
</evidence>
<keyword evidence="9 22" id="KW-0436">Ligase</keyword>
<evidence type="ECO:0000313" key="25">
    <source>
        <dbReference type="EMBL" id="AEH44912.1"/>
    </source>
</evidence>
<dbReference type="GO" id="GO:0005524">
    <property type="term" value="F:ATP binding"/>
    <property type="evidence" value="ECO:0007669"/>
    <property type="project" value="UniProtKB-KW"/>
</dbReference>
<evidence type="ECO:0000256" key="13">
    <source>
        <dbReference type="ARBA" id="ARBA00022842"/>
    </source>
</evidence>
<dbReference type="PROSITE" id="PS01011">
    <property type="entry name" value="FOLYLPOLYGLU_SYNT_1"/>
    <property type="match status" value="1"/>
</dbReference>
<comment type="catalytic activity">
    <reaction evidence="21">
        <text>7,8-dihydropteroate + L-glutamate + ATP = 7,8-dihydrofolate + ADP + phosphate + H(+)</text>
        <dbReference type="Rhea" id="RHEA:23584"/>
        <dbReference type="ChEBI" id="CHEBI:15378"/>
        <dbReference type="ChEBI" id="CHEBI:17839"/>
        <dbReference type="ChEBI" id="CHEBI:29985"/>
        <dbReference type="ChEBI" id="CHEBI:30616"/>
        <dbReference type="ChEBI" id="CHEBI:43474"/>
        <dbReference type="ChEBI" id="CHEBI:57451"/>
        <dbReference type="ChEBI" id="CHEBI:456216"/>
        <dbReference type="EC" id="6.3.2.12"/>
    </reaction>
</comment>
<evidence type="ECO:0000256" key="12">
    <source>
        <dbReference type="ARBA" id="ARBA00022840"/>
    </source>
</evidence>
<protein>
    <recommendedName>
        <fullName evidence="8">Dihydrofolate synthase/folylpolyglutamate synthase</fullName>
        <ecNumber evidence="6">6.3.2.12</ecNumber>
        <ecNumber evidence="7">6.3.2.17</ecNumber>
    </recommendedName>
    <alternativeName>
        <fullName evidence="17">Folylpoly-gamma-glutamate synthetase-dihydrofolate synthetase</fullName>
    </alternativeName>
    <alternativeName>
        <fullName evidence="15">Folylpolyglutamate synthetase</fullName>
    </alternativeName>
    <alternativeName>
        <fullName evidence="16">Tetrahydrofolylpolyglutamate synthase</fullName>
    </alternativeName>
</protein>
<evidence type="ECO:0000256" key="8">
    <source>
        <dbReference type="ARBA" id="ARBA00019357"/>
    </source>
</evidence>
<evidence type="ECO:0000256" key="19">
    <source>
        <dbReference type="ARBA" id="ARBA00047808"/>
    </source>
</evidence>
<keyword evidence="10" id="KW-0479">Metal-binding</keyword>
<evidence type="ECO:0000256" key="6">
    <source>
        <dbReference type="ARBA" id="ARBA00013023"/>
    </source>
</evidence>
<dbReference type="GO" id="GO:0008841">
    <property type="term" value="F:dihydrofolate synthase activity"/>
    <property type="evidence" value="ECO:0007669"/>
    <property type="project" value="UniProtKB-EC"/>
</dbReference>
<dbReference type="PATRIC" id="fig|667014.3.peg.1068"/>
<evidence type="ECO:0000259" key="23">
    <source>
        <dbReference type="Pfam" id="PF02875"/>
    </source>
</evidence>
<organism evidence="25 26">
    <name type="scientific">Thermodesulfatator indicus (strain DSM 15286 / JCM 11887 / CIR29812)</name>
    <dbReference type="NCBI Taxonomy" id="667014"/>
    <lineage>
        <taxon>Bacteria</taxon>
        <taxon>Pseudomonadati</taxon>
        <taxon>Thermodesulfobacteriota</taxon>
        <taxon>Thermodesulfobacteria</taxon>
        <taxon>Thermodesulfobacteriales</taxon>
        <taxon>Thermodesulfatatoraceae</taxon>
        <taxon>Thermodesulfatator</taxon>
    </lineage>
</organism>
<comment type="similarity">
    <text evidence="5 22">Belongs to the folylpolyglutamate synthase family.</text>
</comment>
<comment type="function">
    <text evidence="2">Functions in two distinct reactions of the de novo folate biosynthetic pathway. Catalyzes the addition of a glutamate residue to dihydropteroate (7,8-dihydropteroate or H2Pte) to form dihydrofolate (7,8-dihydrofolate monoglutamate or H2Pte-Glu). Also catalyzes successive additions of L-glutamate to tetrahydrofolate or 10-formyltetrahydrofolate or 5,10-methylenetetrahydrofolate, leading to folylpolyglutamate derivatives.</text>
</comment>
<comment type="pathway">
    <text evidence="4">Cofactor biosynthesis; tetrahydrofolylpolyglutamate biosynthesis.</text>
</comment>
<evidence type="ECO:0000256" key="16">
    <source>
        <dbReference type="ARBA" id="ARBA00030592"/>
    </source>
</evidence>
<evidence type="ECO:0000256" key="7">
    <source>
        <dbReference type="ARBA" id="ARBA00013025"/>
    </source>
</evidence>
<reference evidence="26" key="1">
    <citation type="submission" date="2011-04" db="EMBL/GenBank/DDBJ databases">
        <title>The complete genome of Thermodesulfatator indicus DSM 15286.</title>
        <authorList>
            <person name="Lucas S."/>
            <person name="Copeland A."/>
            <person name="Lapidus A."/>
            <person name="Bruce D."/>
            <person name="Goodwin L."/>
            <person name="Pitluck S."/>
            <person name="Peters L."/>
            <person name="Kyrpides N."/>
            <person name="Mavromatis K."/>
            <person name="Pagani I."/>
            <person name="Ivanova N."/>
            <person name="Saunders L."/>
            <person name="Detter J.C."/>
            <person name="Tapia R."/>
            <person name="Han C."/>
            <person name="Land M."/>
            <person name="Hauser L."/>
            <person name="Markowitz V."/>
            <person name="Cheng J.-F."/>
            <person name="Hugenholtz P."/>
            <person name="Woyke T."/>
            <person name="Wu D."/>
            <person name="Spring S."/>
            <person name="Schroeder M."/>
            <person name="Brambilla E."/>
            <person name="Klenk H.-P."/>
            <person name="Eisen J.A."/>
        </authorList>
    </citation>
    <scope>NUCLEOTIDE SEQUENCE [LARGE SCALE GENOMIC DNA]</scope>
    <source>
        <strain evidence="26">DSM 15286 / JCM 11887 / CIR29812</strain>
    </source>
</reference>
<evidence type="ECO:0000256" key="1">
    <source>
        <dbReference type="ARBA" id="ARBA00001946"/>
    </source>
</evidence>
<dbReference type="HOGENOM" id="CLU_015869_1_1_0"/>
<dbReference type="InterPro" id="IPR001645">
    <property type="entry name" value="Folylpolyglutamate_synth"/>
</dbReference>
<accession>F8ADM8</accession>
<evidence type="ECO:0000259" key="24">
    <source>
        <dbReference type="Pfam" id="PF08245"/>
    </source>
</evidence>
<evidence type="ECO:0000256" key="20">
    <source>
        <dbReference type="ARBA" id="ARBA00049035"/>
    </source>
</evidence>
<name>F8ADM8_THEID</name>
<evidence type="ECO:0000256" key="3">
    <source>
        <dbReference type="ARBA" id="ARBA00004799"/>
    </source>
</evidence>
<dbReference type="Proteomes" id="UP000006793">
    <property type="component" value="Chromosome"/>
</dbReference>
<dbReference type="InParanoid" id="F8ADM8"/>
<dbReference type="GO" id="GO:0046872">
    <property type="term" value="F:metal ion binding"/>
    <property type="evidence" value="ECO:0007669"/>
    <property type="project" value="UniProtKB-KW"/>
</dbReference>
<dbReference type="KEGG" id="tid:Thein_1041"/>
<evidence type="ECO:0000256" key="17">
    <source>
        <dbReference type="ARBA" id="ARBA00032510"/>
    </source>
</evidence>
<evidence type="ECO:0000256" key="4">
    <source>
        <dbReference type="ARBA" id="ARBA00005150"/>
    </source>
</evidence>
<dbReference type="OrthoDB" id="9809356at2"/>
<evidence type="ECO:0000256" key="22">
    <source>
        <dbReference type="PIRNR" id="PIRNR001563"/>
    </source>
</evidence>
<evidence type="ECO:0000256" key="9">
    <source>
        <dbReference type="ARBA" id="ARBA00022598"/>
    </source>
</evidence>
<dbReference type="SUPFAM" id="SSF53244">
    <property type="entry name" value="MurD-like peptide ligases, peptide-binding domain"/>
    <property type="match status" value="1"/>
</dbReference>
<keyword evidence="26" id="KW-1185">Reference proteome</keyword>
<comment type="catalytic activity">
    <reaction evidence="20">
        <text>(6R)-5,10-methylenetetrahydrofolyl-(gamma-L-Glu)(n) + L-glutamate + ATP = (6R)-5,10-methylenetetrahydrofolyl-(gamma-L-Glu)(n+1) + ADP + phosphate + H(+)</text>
        <dbReference type="Rhea" id="RHEA:51912"/>
        <dbReference type="Rhea" id="RHEA-COMP:13257"/>
        <dbReference type="Rhea" id="RHEA-COMP:13258"/>
        <dbReference type="ChEBI" id="CHEBI:15378"/>
        <dbReference type="ChEBI" id="CHEBI:29985"/>
        <dbReference type="ChEBI" id="CHEBI:30616"/>
        <dbReference type="ChEBI" id="CHEBI:43474"/>
        <dbReference type="ChEBI" id="CHEBI:136572"/>
        <dbReference type="ChEBI" id="CHEBI:456216"/>
        <dbReference type="EC" id="6.3.2.17"/>
    </reaction>
</comment>
<evidence type="ECO:0000256" key="11">
    <source>
        <dbReference type="ARBA" id="ARBA00022741"/>
    </source>
</evidence>
<dbReference type="InterPro" id="IPR013221">
    <property type="entry name" value="Mur_ligase_cen"/>
</dbReference>
<gene>
    <name evidence="25" type="ordered locus">Thein_1041</name>
</gene>
<evidence type="ECO:0000256" key="14">
    <source>
        <dbReference type="ARBA" id="ARBA00022909"/>
    </source>
</evidence>
<sequence length="428" mass="47983">MRFEEALNWLSKHQFHGIKPGLERIREILARLKEPHLRYPTVHISGTNGKGSTAAFLESILRQHGLKTGLYTSPHLISVCERFVINGNPISEEKFAELTSKVKKALGASPATYFELTTAIAFLAFAEEEVDIAVIECGLGGRLDATNVIYPEVSIVTSISFDHEFYLGNTLSSIAFEEADIIKPQRPAVTCWQKEEAMKVIEEIAFKRNSPLYVKGKLFDAFPQNGTVLYKGKNYFSGLKPSLKGRHQLDNLSLAIKAAELLEENKHLNLKAEKLKEAIANTFWPGRFEIFEFSPPVILDGAHNEDGIRILKTALADYGIEEYALIFGASNEDKTKPFVKMLSMLLPKCRKLFICPPPGPRKPVSIEEWQEKLKGFSLPPSFFSSSWEETLEKALVSRGDLPLVVAGSLYLVGHVRAYLKTKIEKQSR</sequence>
<comment type="pathway">
    <text evidence="3">Cofactor biosynthesis; tetrahydrofolate biosynthesis; 7,8-dihydrofolate from 2-amino-4-hydroxy-6-hydroxymethyl-7,8-dihydropteridine diphosphate and 4-aminobenzoate: step 2/2.</text>
</comment>
<dbReference type="SUPFAM" id="SSF53623">
    <property type="entry name" value="MurD-like peptide ligases, catalytic domain"/>
    <property type="match status" value="1"/>
</dbReference>
<proteinExistence type="inferred from homology"/>
<evidence type="ECO:0000256" key="15">
    <source>
        <dbReference type="ARBA" id="ARBA00030048"/>
    </source>
</evidence>
<dbReference type="RefSeq" id="WP_013907654.1">
    <property type="nucleotide sequence ID" value="NC_015681.1"/>
</dbReference>
<dbReference type="Pfam" id="PF08245">
    <property type="entry name" value="Mur_ligase_M"/>
    <property type="match status" value="1"/>
</dbReference>
<dbReference type="GO" id="GO:0005737">
    <property type="term" value="C:cytoplasm"/>
    <property type="evidence" value="ECO:0007669"/>
    <property type="project" value="TreeGrafter"/>
</dbReference>
<reference evidence="25 26" key="2">
    <citation type="journal article" date="2012" name="Stand. Genomic Sci.">
        <title>Complete genome sequence of the thermophilic sulfate-reducing ocean bacterium Thermodesulfatator indicus type strain (CIR29812(T)).</title>
        <authorList>
            <person name="Anderson I."/>
            <person name="Saunders E."/>
            <person name="Lapidus A."/>
            <person name="Nolan M."/>
            <person name="Lucas S."/>
            <person name="Tice H."/>
            <person name="Del Rio T.G."/>
            <person name="Cheng J.F."/>
            <person name="Han C."/>
            <person name="Tapia R."/>
            <person name="Goodwin L.A."/>
            <person name="Pitluck S."/>
            <person name="Liolios K."/>
            <person name="Mavromatis K."/>
            <person name="Pagani I."/>
            <person name="Ivanova N."/>
            <person name="Mikhailova N."/>
            <person name="Pati A."/>
            <person name="Chen A."/>
            <person name="Palaniappan K."/>
            <person name="Land M."/>
            <person name="Hauser L."/>
            <person name="Jeffries C.D."/>
            <person name="Chang Y.J."/>
            <person name="Brambilla E.M."/>
            <person name="Rohde M."/>
            <person name="Spring S."/>
            <person name="Goker M."/>
            <person name="Detter J.C."/>
            <person name="Woyke T."/>
            <person name="Bristow J."/>
            <person name="Eisen J.A."/>
            <person name="Markowitz V."/>
            <person name="Hugenholtz P."/>
            <person name="Kyrpides N.C."/>
            <person name="Klenk H.P."/>
        </authorList>
    </citation>
    <scope>NUCLEOTIDE SEQUENCE [LARGE SCALE GENOMIC DNA]</scope>
    <source>
        <strain evidence="26">DSM 15286 / JCM 11887 / CIR29812</strain>
    </source>
</reference>
<comment type="catalytic activity">
    <reaction evidence="19">
        <text>10-formyltetrahydrofolyl-(gamma-L-Glu)(n) + L-glutamate + ATP = 10-formyltetrahydrofolyl-(gamma-L-Glu)(n+1) + ADP + phosphate + H(+)</text>
        <dbReference type="Rhea" id="RHEA:51904"/>
        <dbReference type="Rhea" id="RHEA-COMP:13088"/>
        <dbReference type="Rhea" id="RHEA-COMP:14300"/>
        <dbReference type="ChEBI" id="CHEBI:15378"/>
        <dbReference type="ChEBI" id="CHEBI:29985"/>
        <dbReference type="ChEBI" id="CHEBI:30616"/>
        <dbReference type="ChEBI" id="CHEBI:43474"/>
        <dbReference type="ChEBI" id="CHEBI:134413"/>
        <dbReference type="ChEBI" id="CHEBI:456216"/>
        <dbReference type="EC" id="6.3.2.17"/>
    </reaction>
</comment>
<keyword evidence="12 22" id="KW-0067">ATP-binding</keyword>
<dbReference type="NCBIfam" id="TIGR01499">
    <property type="entry name" value="folC"/>
    <property type="match status" value="1"/>
</dbReference>
<evidence type="ECO:0000313" key="26">
    <source>
        <dbReference type="Proteomes" id="UP000006793"/>
    </source>
</evidence>
<dbReference type="InterPro" id="IPR036615">
    <property type="entry name" value="Mur_ligase_C_dom_sf"/>
</dbReference>